<dbReference type="EMBL" id="JAGFNK010000057">
    <property type="protein sequence ID" value="KAI9509738.1"/>
    <property type="molecule type" value="Genomic_DNA"/>
</dbReference>
<dbReference type="Proteomes" id="UP001207468">
    <property type="component" value="Unassembled WGS sequence"/>
</dbReference>
<keyword evidence="2" id="KW-1185">Reference proteome</keyword>
<comment type="caution">
    <text evidence="1">The sequence shown here is derived from an EMBL/GenBank/DDBJ whole genome shotgun (WGS) entry which is preliminary data.</text>
</comment>
<gene>
    <name evidence="1" type="ORF">F5148DRAFT_1282665</name>
</gene>
<reference evidence="1" key="1">
    <citation type="submission" date="2021-03" db="EMBL/GenBank/DDBJ databases">
        <title>Evolutionary priming and transition to the ectomycorrhizal habit in an iconic lineage of mushroom-forming fungi: is preadaptation a requirement?</title>
        <authorList>
            <consortium name="DOE Joint Genome Institute"/>
            <person name="Looney B.P."/>
            <person name="Miyauchi S."/>
            <person name="Morin E."/>
            <person name="Drula E."/>
            <person name="Courty P.E."/>
            <person name="Chicoki N."/>
            <person name="Fauchery L."/>
            <person name="Kohler A."/>
            <person name="Kuo A."/>
            <person name="LaButti K."/>
            <person name="Pangilinan J."/>
            <person name="Lipzen A."/>
            <person name="Riley R."/>
            <person name="Andreopoulos W."/>
            <person name="He G."/>
            <person name="Johnson J."/>
            <person name="Barry K.W."/>
            <person name="Grigoriev I.V."/>
            <person name="Nagy L."/>
            <person name="Hibbett D."/>
            <person name="Henrissat B."/>
            <person name="Matheny P.B."/>
            <person name="Labbe J."/>
            <person name="Martin A.F."/>
        </authorList>
    </citation>
    <scope>NUCLEOTIDE SEQUENCE</scope>
    <source>
        <strain evidence="1">BPL698</strain>
    </source>
</reference>
<evidence type="ECO:0000313" key="2">
    <source>
        <dbReference type="Proteomes" id="UP001207468"/>
    </source>
</evidence>
<organism evidence="1 2">
    <name type="scientific">Russula earlei</name>
    <dbReference type="NCBI Taxonomy" id="71964"/>
    <lineage>
        <taxon>Eukaryota</taxon>
        <taxon>Fungi</taxon>
        <taxon>Dikarya</taxon>
        <taxon>Basidiomycota</taxon>
        <taxon>Agaricomycotina</taxon>
        <taxon>Agaricomycetes</taxon>
        <taxon>Russulales</taxon>
        <taxon>Russulaceae</taxon>
        <taxon>Russula</taxon>
    </lineage>
</organism>
<proteinExistence type="predicted"/>
<evidence type="ECO:0000313" key="1">
    <source>
        <dbReference type="EMBL" id="KAI9509738.1"/>
    </source>
</evidence>
<accession>A0ACC0UDT2</accession>
<sequence>MQDVIEIRLDIGQSHPHRNFCDILHPPNSQTPRRQTSTDGNCIYDTPSPKFLGTASCAALNSRDSTSRSRLCTDHAACIDKENVSPHFLDSKVHPEAVQELELASTLPQLAPTPVVIPNQFNSIIPSGLPPIQTHLPMTLRGKSINFDLQTLDDDPRSIIQLLSATLSDRDKWMVVGAVYRRKGNVYAALTVVITMVKVLYDLGLRERDLKPAFLMLSSCHVELWRQSRGADGSETETSAAHLDKSCRWLQLVYGQNNPETPSENCFEILRSFSLVDTTSRSAHGVPSVQVHIISDKSQRTDIDRDLQVLRDRQALHVEELAHAREAKRRLEDEAANERVVRRRLERTLRDLETKLAKAQRRADDAHVLVRMEANTRRRCEQTIAEERAKCRVLEEHVKKQAQGTRPLLEGLAGLFQSESILLKDDTFIFPAPEASPRR</sequence>
<protein>
    <submittedName>
        <fullName evidence="1">Uncharacterized protein</fullName>
    </submittedName>
</protein>
<name>A0ACC0UDT2_9AGAM</name>